<dbReference type="InterPro" id="IPR011009">
    <property type="entry name" value="Kinase-like_dom_sf"/>
</dbReference>
<sequence>MLLPGEEEDPARPSDDETLTEDTDPQRDDRISVEDWSQTGRGSHVDFAYKEVVPLEQGKSNITASSFRYQSRFLGQGAIGNVYETKVQGWKIAHKTIMVSRKISDKDKKEIEILKRLSSQNHMIQLVVYNMMGCLISAITYLHDQRIRHKDLKPSNILLSRERLWLSDFGSATDFSMLSQSATDNERGGTPRYFSPEVTARQENGRASDVFSLGCVLLEIITLHDKGTRDFIREQCSSDQSFHANLDQIDIWCKSQKRRTRYPRRLYYLQHVKTMLRRDPEARPTTEQLLVRFIGYDYGNHQKAKPGIFADCCKRVLVSE</sequence>
<dbReference type="GO" id="GO:0004713">
    <property type="term" value="F:protein tyrosine kinase activity"/>
    <property type="evidence" value="ECO:0007669"/>
    <property type="project" value="TreeGrafter"/>
</dbReference>
<keyword evidence="4" id="KW-0067">ATP-binding</keyword>
<dbReference type="EMBL" id="JAGMVJ010000017">
    <property type="protein sequence ID" value="KAH7078440.1"/>
    <property type="molecule type" value="Genomic_DNA"/>
</dbReference>
<dbReference type="GO" id="GO:0005524">
    <property type="term" value="F:ATP binding"/>
    <property type="evidence" value="ECO:0007669"/>
    <property type="project" value="UniProtKB-KW"/>
</dbReference>
<protein>
    <submittedName>
        <fullName evidence="8">Kinase-like domain-containing protein</fullName>
    </submittedName>
</protein>
<keyword evidence="2" id="KW-0547">Nucleotide-binding</keyword>
<dbReference type="GO" id="GO:0005634">
    <property type="term" value="C:nucleus"/>
    <property type="evidence" value="ECO:0007669"/>
    <property type="project" value="TreeGrafter"/>
</dbReference>
<gene>
    <name evidence="8" type="ORF">FB567DRAFT_450990</name>
</gene>
<dbReference type="SUPFAM" id="SSF56112">
    <property type="entry name" value="Protein kinase-like (PK-like)"/>
    <property type="match status" value="1"/>
</dbReference>
<dbReference type="OrthoDB" id="4062651at2759"/>
<evidence type="ECO:0000256" key="4">
    <source>
        <dbReference type="ARBA" id="ARBA00022840"/>
    </source>
</evidence>
<keyword evidence="3 8" id="KW-0418">Kinase</keyword>
<name>A0A8K0VUX6_9PLEO</name>
<keyword evidence="1" id="KW-0808">Transferase</keyword>
<accession>A0A8K0VUX6</accession>
<feature type="domain" description="Protein kinase" evidence="7">
    <location>
        <begin position="1"/>
        <end position="294"/>
    </location>
</feature>
<dbReference type="PROSITE" id="PS00108">
    <property type="entry name" value="PROTEIN_KINASE_ST"/>
    <property type="match status" value="1"/>
</dbReference>
<feature type="region of interest" description="Disordered" evidence="6">
    <location>
        <begin position="1"/>
        <end position="38"/>
    </location>
</feature>
<dbReference type="Proteomes" id="UP000813461">
    <property type="component" value="Unassembled WGS sequence"/>
</dbReference>
<evidence type="ECO:0000256" key="6">
    <source>
        <dbReference type="SAM" id="MobiDB-lite"/>
    </source>
</evidence>
<evidence type="ECO:0000313" key="9">
    <source>
        <dbReference type="Proteomes" id="UP000813461"/>
    </source>
</evidence>
<comment type="caution">
    <text evidence="8">The sequence shown here is derived from an EMBL/GenBank/DDBJ whole genome shotgun (WGS) entry which is preliminary data.</text>
</comment>
<dbReference type="PANTHER" id="PTHR11042:SF190">
    <property type="entry name" value="MITOSIS INHIBITOR PROTEIN KINASE MIK1"/>
    <property type="match status" value="1"/>
</dbReference>
<evidence type="ECO:0000256" key="3">
    <source>
        <dbReference type="ARBA" id="ARBA00022777"/>
    </source>
</evidence>
<keyword evidence="9" id="KW-1185">Reference proteome</keyword>
<dbReference type="Gene3D" id="3.30.200.20">
    <property type="entry name" value="Phosphorylase Kinase, domain 1"/>
    <property type="match status" value="1"/>
</dbReference>
<evidence type="ECO:0000313" key="8">
    <source>
        <dbReference type="EMBL" id="KAH7078440.1"/>
    </source>
</evidence>
<dbReference type="GO" id="GO:0110031">
    <property type="term" value="P:negative regulation of G2/MI transition of meiotic cell cycle"/>
    <property type="evidence" value="ECO:0007669"/>
    <property type="project" value="TreeGrafter"/>
</dbReference>
<dbReference type="Pfam" id="PF00069">
    <property type="entry name" value="Pkinase"/>
    <property type="match status" value="1"/>
</dbReference>
<dbReference type="GO" id="GO:0005737">
    <property type="term" value="C:cytoplasm"/>
    <property type="evidence" value="ECO:0007669"/>
    <property type="project" value="TreeGrafter"/>
</dbReference>
<dbReference type="Gene3D" id="1.10.510.10">
    <property type="entry name" value="Transferase(Phosphotransferase) domain 1"/>
    <property type="match status" value="1"/>
</dbReference>
<feature type="compositionally biased region" description="Basic and acidic residues" evidence="6">
    <location>
        <begin position="24"/>
        <end position="33"/>
    </location>
</feature>
<dbReference type="InterPro" id="IPR008271">
    <property type="entry name" value="Ser/Thr_kinase_AS"/>
</dbReference>
<dbReference type="AlphaFoldDB" id="A0A8K0VUX6"/>
<dbReference type="InterPro" id="IPR050339">
    <property type="entry name" value="CC_SR_Kinase"/>
</dbReference>
<dbReference type="PROSITE" id="PS50011">
    <property type="entry name" value="PROTEIN_KINASE_DOM"/>
    <property type="match status" value="1"/>
</dbReference>
<evidence type="ECO:0000256" key="1">
    <source>
        <dbReference type="ARBA" id="ARBA00022679"/>
    </source>
</evidence>
<organism evidence="8 9">
    <name type="scientific">Paraphoma chrysanthemicola</name>
    <dbReference type="NCBI Taxonomy" id="798071"/>
    <lineage>
        <taxon>Eukaryota</taxon>
        <taxon>Fungi</taxon>
        <taxon>Dikarya</taxon>
        <taxon>Ascomycota</taxon>
        <taxon>Pezizomycotina</taxon>
        <taxon>Dothideomycetes</taxon>
        <taxon>Pleosporomycetidae</taxon>
        <taxon>Pleosporales</taxon>
        <taxon>Pleosporineae</taxon>
        <taxon>Phaeosphaeriaceae</taxon>
        <taxon>Paraphoma</taxon>
    </lineage>
</organism>
<dbReference type="PANTHER" id="PTHR11042">
    <property type="entry name" value="EUKARYOTIC TRANSLATION INITIATION FACTOR 2-ALPHA KINASE EIF2-ALPHA KINASE -RELATED"/>
    <property type="match status" value="1"/>
</dbReference>
<proteinExistence type="inferred from homology"/>
<dbReference type="SMART" id="SM00220">
    <property type="entry name" value="S_TKc"/>
    <property type="match status" value="1"/>
</dbReference>
<comment type="similarity">
    <text evidence="5">Belongs to the protein kinase superfamily. Ser/Thr protein kinase family. GCN2 subfamily.</text>
</comment>
<evidence type="ECO:0000256" key="2">
    <source>
        <dbReference type="ARBA" id="ARBA00022741"/>
    </source>
</evidence>
<evidence type="ECO:0000259" key="7">
    <source>
        <dbReference type="PROSITE" id="PS50011"/>
    </source>
</evidence>
<evidence type="ECO:0000256" key="5">
    <source>
        <dbReference type="ARBA" id="ARBA00037982"/>
    </source>
</evidence>
<dbReference type="CDD" id="cd00180">
    <property type="entry name" value="PKc"/>
    <property type="match status" value="1"/>
</dbReference>
<feature type="non-terminal residue" evidence="8">
    <location>
        <position position="320"/>
    </location>
</feature>
<dbReference type="InterPro" id="IPR000719">
    <property type="entry name" value="Prot_kinase_dom"/>
</dbReference>
<reference evidence="8" key="1">
    <citation type="journal article" date="2021" name="Nat. Commun.">
        <title>Genetic determinants of endophytism in the Arabidopsis root mycobiome.</title>
        <authorList>
            <person name="Mesny F."/>
            <person name="Miyauchi S."/>
            <person name="Thiergart T."/>
            <person name="Pickel B."/>
            <person name="Atanasova L."/>
            <person name="Karlsson M."/>
            <person name="Huettel B."/>
            <person name="Barry K.W."/>
            <person name="Haridas S."/>
            <person name="Chen C."/>
            <person name="Bauer D."/>
            <person name="Andreopoulos W."/>
            <person name="Pangilinan J."/>
            <person name="LaButti K."/>
            <person name="Riley R."/>
            <person name="Lipzen A."/>
            <person name="Clum A."/>
            <person name="Drula E."/>
            <person name="Henrissat B."/>
            <person name="Kohler A."/>
            <person name="Grigoriev I.V."/>
            <person name="Martin F.M."/>
            <person name="Hacquard S."/>
        </authorList>
    </citation>
    <scope>NUCLEOTIDE SEQUENCE</scope>
    <source>
        <strain evidence="8">MPI-SDFR-AT-0120</strain>
    </source>
</reference>